<organism evidence="2 3">
    <name type="scientific">Candidatus Lambdaproteobacteria bacterium RIFOXYD2_FULL_56_26</name>
    <dbReference type="NCBI Taxonomy" id="1817773"/>
    <lineage>
        <taxon>Bacteria</taxon>
        <taxon>Pseudomonadati</taxon>
        <taxon>Pseudomonadota</taxon>
        <taxon>Candidatus Lambdaproteobacteria</taxon>
    </lineage>
</organism>
<protein>
    <submittedName>
        <fullName evidence="2">Uncharacterized protein</fullName>
    </submittedName>
</protein>
<proteinExistence type="predicted"/>
<feature type="compositionally biased region" description="Polar residues" evidence="1">
    <location>
        <begin position="45"/>
        <end position="55"/>
    </location>
</feature>
<accession>A0A1F6GQH5</accession>
<sequence>MLISPGSLLGFSSQKKLLTPRQTNPDSFRLKLGFLVGNKWGADPQGNSRFGQETDFNGGFDGVRTRGLQRDRPGGAKQRHKK</sequence>
<dbReference type="EMBL" id="MFNF01000046">
    <property type="protein sequence ID" value="OGH00360.1"/>
    <property type="molecule type" value="Genomic_DNA"/>
</dbReference>
<evidence type="ECO:0000256" key="1">
    <source>
        <dbReference type="SAM" id="MobiDB-lite"/>
    </source>
</evidence>
<dbReference type="Proteomes" id="UP000177583">
    <property type="component" value="Unassembled WGS sequence"/>
</dbReference>
<dbReference type="AlphaFoldDB" id="A0A1F6GQH5"/>
<name>A0A1F6GQH5_9PROT</name>
<gene>
    <name evidence="2" type="ORF">A2557_09170</name>
</gene>
<reference evidence="2 3" key="1">
    <citation type="journal article" date="2016" name="Nat. Commun.">
        <title>Thousands of microbial genomes shed light on interconnected biogeochemical processes in an aquifer system.</title>
        <authorList>
            <person name="Anantharaman K."/>
            <person name="Brown C.T."/>
            <person name="Hug L.A."/>
            <person name="Sharon I."/>
            <person name="Castelle C.J."/>
            <person name="Probst A.J."/>
            <person name="Thomas B.C."/>
            <person name="Singh A."/>
            <person name="Wilkins M.J."/>
            <person name="Karaoz U."/>
            <person name="Brodie E.L."/>
            <person name="Williams K.H."/>
            <person name="Hubbard S.S."/>
            <person name="Banfield J.F."/>
        </authorList>
    </citation>
    <scope>NUCLEOTIDE SEQUENCE [LARGE SCALE GENOMIC DNA]</scope>
</reference>
<evidence type="ECO:0000313" key="2">
    <source>
        <dbReference type="EMBL" id="OGH00360.1"/>
    </source>
</evidence>
<feature type="region of interest" description="Disordered" evidence="1">
    <location>
        <begin position="43"/>
        <end position="82"/>
    </location>
</feature>
<evidence type="ECO:0000313" key="3">
    <source>
        <dbReference type="Proteomes" id="UP000177583"/>
    </source>
</evidence>
<comment type="caution">
    <text evidence="2">The sequence shown here is derived from an EMBL/GenBank/DDBJ whole genome shotgun (WGS) entry which is preliminary data.</text>
</comment>